<dbReference type="AlphaFoldDB" id="S8CU71"/>
<protein>
    <submittedName>
        <fullName evidence="1">Uncharacterized protein</fullName>
    </submittedName>
</protein>
<dbReference type="EMBL" id="AUSU01002621">
    <property type="protein sequence ID" value="EPS68431.1"/>
    <property type="molecule type" value="Genomic_DNA"/>
</dbReference>
<gene>
    <name evidence="1" type="ORF">M569_06348</name>
</gene>
<proteinExistence type="predicted"/>
<organism evidence="1 2">
    <name type="scientific">Genlisea aurea</name>
    <dbReference type="NCBI Taxonomy" id="192259"/>
    <lineage>
        <taxon>Eukaryota</taxon>
        <taxon>Viridiplantae</taxon>
        <taxon>Streptophyta</taxon>
        <taxon>Embryophyta</taxon>
        <taxon>Tracheophyta</taxon>
        <taxon>Spermatophyta</taxon>
        <taxon>Magnoliopsida</taxon>
        <taxon>eudicotyledons</taxon>
        <taxon>Gunneridae</taxon>
        <taxon>Pentapetalae</taxon>
        <taxon>asterids</taxon>
        <taxon>lamiids</taxon>
        <taxon>Lamiales</taxon>
        <taxon>Lentibulariaceae</taxon>
        <taxon>Genlisea</taxon>
    </lineage>
</organism>
<dbReference type="Proteomes" id="UP000015453">
    <property type="component" value="Unassembled WGS sequence"/>
</dbReference>
<reference evidence="1 2" key="1">
    <citation type="journal article" date="2013" name="BMC Genomics">
        <title>The miniature genome of a carnivorous plant Genlisea aurea contains a low number of genes and short non-coding sequences.</title>
        <authorList>
            <person name="Leushkin E.V."/>
            <person name="Sutormin R.A."/>
            <person name="Nabieva E.R."/>
            <person name="Penin A.A."/>
            <person name="Kondrashov A.S."/>
            <person name="Logacheva M.D."/>
        </authorList>
    </citation>
    <scope>NUCLEOTIDE SEQUENCE [LARGE SCALE GENOMIC DNA]</scope>
</reference>
<feature type="non-terminal residue" evidence="1">
    <location>
        <position position="123"/>
    </location>
</feature>
<evidence type="ECO:0000313" key="2">
    <source>
        <dbReference type="Proteomes" id="UP000015453"/>
    </source>
</evidence>
<name>S8CU71_9LAMI</name>
<comment type="caution">
    <text evidence="1">The sequence shown here is derived from an EMBL/GenBank/DDBJ whole genome shotgun (WGS) entry which is preliminary data.</text>
</comment>
<accession>S8CU71</accession>
<dbReference type="CDD" id="cd21793">
    <property type="entry name" value="Rad21_Rec8_M_AtSYN1-like"/>
    <property type="match status" value="1"/>
</dbReference>
<feature type="non-terminal residue" evidence="1">
    <location>
        <position position="1"/>
    </location>
</feature>
<dbReference type="OrthoDB" id="10071381at2759"/>
<keyword evidence="2" id="KW-1185">Reference proteome</keyword>
<sequence>TPPVAEERILSPVRDFASPHINEDLPSSAHLGSLVQKSPEELVIQRTPVYQVARRKKRKHHFDRSIILSNECMRNNIDDVADLIRNKGDIPTSALGIWRRNKRLRMRKDGFFVEPYLVGASAD</sequence>
<evidence type="ECO:0000313" key="1">
    <source>
        <dbReference type="EMBL" id="EPS68431.1"/>
    </source>
</evidence>